<dbReference type="PANTHER" id="PTHR24223:SF456">
    <property type="entry name" value="MULTIDRUG RESISTANCE-ASSOCIATED PROTEIN LETHAL(2)03659"/>
    <property type="match status" value="1"/>
</dbReference>
<dbReference type="CDD" id="cd18579">
    <property type="entry name" value="ABC_6TM_ABCC_D1"/>
    <property type="match status" value="1"/>
</dbReference>
<organism evidence="12 13">
    <name type="scientific">Phaedon cochleariae</name>
    <name type="common">Mustard beetle</name>
    <dbReference type="NCBI Taxonomy" id="80249"/>
    <lineage>
        <taxon>Eukaryota</taxon>
        <taxon>Metazoa</taxon>
        <taxon>Ecdysozoa</taxon>
        <taxon>Arthropoda</taxon>
        <taxon>Hexapoda</taxon>
        <taxon>Insecta</taxon>
        <taxon>Pterygota</taxon>
        <taxon>Neoptera</taxon>
        <taxon>Endopterygota</taxon>
        <taxon>Coleoptera</taxon>
        <taxon>Polyphaga</taxon>
        <taxon>Cucujiformia</taxon>
        <taxon>Chrysomeloidea</taxon>
        <taxon>Chrysomelidae</taxon>
        <taxon>Chrysomelinae</taxon>
        <taxon>Chrysomelini</taxon>
        <taxon>Phaedon</taxon>
    </lineage>
</organism>
<evidence type="ECO:0000259" key="10">
    <source>
        <dbReference type="PROSITE" id="PS50893"/>
    </source>
</evidence>
<evidence type="ECO:0000313" key="13">
    <source>
        <dbReference type="Proteomes" id="UP001153737"/>
    </source>
</evidence>
<dbReference type="InterPro" id="IPR011527">
    <property type="entry name" value="ABC1_TM_dom"/>
</dbReference>
<feature type="domain" description="ABC transmembrane type-1" evidence="11">
    <location>
        <begin position="752"/>
        <end position="1048"/>
    </location>
</feature>
<evidence type="ECO:0008006" key="14">
    <source>
        <dbReference type="Google" id="ProtNLM"/>
    </source>
</evidence>
<dbReference type="InterPro" id="IPR050173">
    <property type="entry name" value="ABC_transporter_C-like"/>
</dbReference>
<dbReference type="Proteomes" id="UP001153737">
    <property type="component" value="Chromosome 10"/>
</dbReference>
<dbReference type="InterPro" id="IPR044746">
    <property type="entry name" value="ABCC_6TM_D1"/>
</dbReference>
<dbReference type="FunFam" id="3.40.50.300:FF:000482">
    <property type="entry name" value="Multidrug resistance-associated protein member 4"/>
    <property type="match status" value="1"/>
</dbReference>
<name>A0A9N9S931_PHACE</name>
<dbReference type="PROSITE" id="PS50929">
    <property type="entry name" value="ABC_TM1F"/>
    <property type="match status" value="2"/>
</dbReference>
<accession>A0A9N9S931</accession>
<gene>
    <name evidence="12" type="ORF">PHAECO_LOCUS1881</name>
</gene>
<dbReference type="InterPro" id="IPR027417">
    <property type="entry name" value="P-loop_NTPase"/>
</dbReference>
<protein>
    <recommendedName>
        <fullName evidence="14">Multidrug resistance-associated protein lethal(2)03659</fullName>
    </recommendedName>
</protein>
<comment type="similarity">
    <text evidence="2">Belongs to the ABC transporter superfamily. ABCC family. Conjugate transporter (TC 3.A.1.208) subfamily.</text>
</comment>
<feature type="domain" description="ABC transmembrane type-1" evidence="11">
    <location>
        <begin position="95"/>
        <end position="387"/>
    </location>
</feature>
<feature type="transmembrane region" description="Helical" evidence="9">
    <location>
        <begin position="233"/>
        <end position="254"/>
    </location>
</feature>
<dbReference type="EMBL" id="OU896716">
    <property type="protein sequence ID" value="CAG9814464.1"/>
    <property type="molecule type" value="Genomic_DNA"/>
</dbReference>
<feature type="transmembrane region" description="Helical" evidence="9">
    <location>
        <begin position="887"/>
        <end position="919"/>
    </location>
</feature>
<dbReference type="Pfam" id="PF00005">
    <property type="entry name" value="ABC_tran"/>
    <property type="match status" value="2"/>
</dbReference>
<keyword evidence="4 9" id="KW-0812">Transmembrane</keyword>
<dbReference type="GO" id="GO:0005524">
    <property type="term" value="F:ATP binding"/>
    <property type="evidence" value="ECO:0007669"/>
    <property type="project" value="UniProtKB-KW"/>
</dbReference>
<evidence type="ECO:0000256" key="2">
    <source>
        <dbReference type="ARBA" id="ARBA00009726"/>
    </source>
</evidence>
<keyword evidence="7 9" id="KW-1133">Transmembrane helix</keyword>
<dbReference type="GO" id="GO:0016020">
    <property type="term" value="C:membrane"/>
    <property type="evidence" value="ECO:0007669"/>
    <property type="project" value="UniProtKB-SubCell"/>
</dbReference>
<feature type="transmembrane region" description="Helical" evidence="9">
    <location>
        <begin position="133"/>
        <end position="153"/>
    </location>
</feature>
<evidence type="ECO:0000256" key="4">
    <source>
        <dbReference type="ARBA" id="ARBA00022692"/>
    </source>
</evidence>
<reference evidence="12" key="1">
    <citation type="submission" date="2022-01" db="EMBL/GenBank/DDBJ databases">
        <authorList>
            <person name="King R."/>
        </authorList>
    </citation>
    <scope>NUCLEOTIDE SEQUENCE</scope>
</reference>
<evidence type="ECO:0000256" key="7">
    <source>
        <dbReference type="ARBA" id="ARBA00022989"/>
    </source>
</evidence>
<dbReference type="PROSITE" id="PS50893">
    <property type="entry name" value="ABC_TRANSPORTER_2"/>
    <property type="match status" value="2"/>
</dbReference>
<evidence type="ECO:0000256" key="9">
    <source>
        <dbReference type="SAM" id="Phobius"/>
    </source>
</evidence>
<feature type="transmembrane region" description="Helical" evidence="9">
    <location>
        <begin position="369"/>
        <end position="388"/>
    </location>
</feature>
<feature type="transmembrane region" description="Helical" evidence="9">
    <location>
        <begin position="205"/>
        <end position="227"/>
    </location>
</feature>
<proteinExistence type="inferred from homology"/>
<evidence type="ECO:0000256" key="6">
    <source>
        <dbReference type="ARBA" id="ARBA00022840"/>
    </source>
</evidence>
<dbReference type="SUPFAM" id="SSF52540">
    <property type="entry name" value="P-loop containing nucleoside triphosphate hydrolases"/>
    <property type="match status" value="2"/>
</dbReference>
<dbReference type="CDD" id="cd03244">
    <property type="entry name" value="ABCC_MRP_domain2"/>
    <property type="match status" value="1"/>
</dbReference>
<feature type="transmembrane region" description="Helical" evidence="9">
    <location>
        <begin position="806"/>
        <end position="826"/>
    </location>
</feature>
<evidence type="ECO:0000313" key="12">
    <source>
        <dbReference type="EMBL" id="CAG9814464.1"/>
    </source>
</evidence>
<dbReference type="InterPro" id="IPR003439">
    <property type="entry name" value="ABC_transporter-like_ATP-bd"/>
</dbReference>
<dbReference type="InterPro" id="IPR003593">
    <property type="entry name" value="AAA+_ATPase"/>
</dbReference>
<evidence type="ECO:0000256" key="5">
    <source>
        <dbReference type="ARBA" id="ARBA00022741"/>
    </source>
</evidence>
<dbReference type="FunFam" id="3.40.50.300:FF:000163">
    <property type="entry name" value="Multidrug resistance-associated protein member 4"/>
    <property type="match status" value="1"/>
</dbReference>
<keyword evidence="3" id="KW-0813">Transport</keyword>
<dbReference type="Gene3D" id="3.40.50.300">
    <property type="entry name" value="P-loop containing nucleotide triphosphate hydrolases"/>
    <property type="match status" value="2"/>
</dbReference>
<evidence type="ECO:0000256" key="3">
    <source>
        <dbReference type="ARBA" id="ARBA00022448"/>
    </source>
</evidence>
<dbReference type="SUPFAM" id="SSF90123">
    <property type="entry name" value="ABC transporter transmembrane region"/>
    <property type="match status" value="2"/>
</dbReference>
<dbReference type="FunFam" id="1.20.1560.10:FF:000006">
    <property type="entry name" value="ATP-binding cassette, sub-family C (CFTR/MRP), member 9"/>
    <property type="match status" value="1"/>
</dbReference>
<evidence type="ECO:0000256" key="1">
    <source>
        <dbReference type="ARBA" id="ARBA00004141"/>
    </source>
</evidence>
<feature type="domain" description="ABC transporter" evidence="10">
    <location>
        <begin position="1084"/>
        <end position="1316"/>
    </location>
</feature>
<dbReference type="OrthoDB" id="6500128at2759"/>
<dbReference type="SMART" id="SM00382">
    <property type="entry name" value="AAA"/>
    <property type="match status" value="2"/>
</dbReference>
<feature type="domain" description="ABC transporter" evidence="10">
    <location>
        <begin position="435"/>
        <end position="658"/>
    </location>
</feature>
<dbReference type="GO" id="GO:0016887">
    <property type="term" value="F:ATP hydrolysis activity"/>
    <property type="evidence" value="ECO:0007669"/>
    <property type="project" value="InterPro"/>
</dbReference>
<keyword evidence="8 9" id="KW-0472">Membrane</keyword>
<dbReference type="PROSITE" id="PS00211">
    <property type="entry name" value="ABC_TRANSPORTER_1"/>
    <property type="match status" value="2"/>
</dbReference>
<dbReference type="InterPro" id="IPR017871">
    <property type="entry name" value="ABC_transporter-like_CS"/>
</dbReference>
<reference evidence="12" key="2">
    <citation type="submission" date="2022-10" db="EMBL/GenBank/DDBJ databases">
        <authorList>
            <consortium name="ENA_rothamsted_submissions"/>
            <consortium name="culmorum"/>
            <person name="King R."/>
        </authorList>
    </citation>
    <scope>NUCLEOTIDE SEQUENCE</scope>
</reference>
<dbReference type="GO" id="GO:0140359">
    <property type="term" value="F:ABC-type transporter activity"/>
    <property type="evidence" value="ECO:0007669"/>
    <property type="project" value="InterPro"/>
</dbReference>
<feature type="transmembrane region" description="Helical" evidence="9">
    <location>
        <begin position="991"/>
        <end position="1011"/>
    </location>
</feature>
<dbReference type="Pfam" id="PF00664">
    <property type="entry name" value="ABC_membrane"/>
    <property type="match status" value="3"/>
</dbReference>
<keyword evidence="13" id="KW-1185">Reference proteome</keyword>
<feature type="transmembrane region" description="Helical" evidence="9">
    <location>
        <begin position="740"/>
        <end position="764"/>
    </location>
</feature>
<feature type="transmembrane region" description="Helical" evidence="9">
    <location>
        <begin position="336"/>
        <end position="357"/>
    </location>
</feature>
<feature type="transmembrane region" description="Helical" evidence="9">
    <location>
        <begin position="92"/>
        <end position="113"/>
    </location>
</feature>
<dbReference type="CDD" id="cd03250">
    <property type="entry name" value="ABCC_MRP_domain1"/>
    <property type="match status" value="1"/>
</dbReference>
<comment type="subcellular location">
    <subcellularLocation>
        <location evidence="1">Membrane</location>
        <topology evidence="1">Multi-pass membrane protein</topology>
    </subcellularLocation>
</comment>
<sequence>MDFTKENVNVNPRDTANPLSVLIFGYTIPMFKKGYKRTLEPEDLYNPLVKDRSTLLGDRLERNWEKQLAKSKTTNKTPSFFRALVATFWPEYSYLGLLIGITNVVINMVQPFMLGGLLNHFKPEPQTTKQEAFYYAGAIVVLNVCSVLIMNQYMMGCFHVGMKVRAACCALIYRKSLKLSKTSLGGIASGKIVNLLSNDVSRFDIVSMFVHQMWVGPVCSLIVMGLLYREAGYAGIIGIAAVFLVVPIQCENYLPQYNIVNCMPELDIAAYTGKLSAKYRKQTALKTDERVRLMDEIISGIQVIKMYAWEKPFEKIVKIARRAEIKIITKSSYVRALFMAFLLFTTRFALFCSLLTLALSGQEITAAKVFVFMSYFNIISMSMGTMFVRGISEIAELSVAIKRLQDFLLNEEFAPEKMPMSNGAIKHTGDYQDMLSLRNLTVKWNSHNSDTALENINLSIPDGNLVGIIGPVGSGKSSLLQTILGELDVIEGKSIINGTISYASQEPWVFAATIRQNIIFGQEYDKKRYLDVIQACALEKDFQQFENGDLTIVGDRGASLSGGQKARINLARAVYREADIYLLDDPLSAVDIHVSKHLYEECINGYLANRTRILVTHQVHYLKDADHIIILKNGRIEDEGTFNALADSENMYAKLLTADPEQNVDKHREIARLKRQTSMGSRKASIASLMSEISIAETLLPNDMGIENDEEEPPEEKINMKDIQEASSKGTVGGSILFKYLLAGTNFCVAGIIVLLFILAQMAASGVDYFVSFWVDIEEFRNVSRDSVDLGVFEVPPVEWSTETCLYVYGSILVSLFVIALTRTMLFYKSAMLSSKRLHAIIFSSVQAAAMRFFDTNPGGRILNRFSKDMGSIDELLPKAIVDSGQMLLSIVGSLVLIVVVNSYFLILMSVLLVVFGFLRRIYLKTSKDLKRLEGMMRSPVFNHLRATIEGLTTIRAFGAEAILRDEFDKHQDTHTSAWYMFIISSSAFGFYLDSFCTGFIALITFSFLVFEDSLKMPGGSVGLAITQAMTMTGLLQWGMRQSAEVANQLMSVERVLEYKSLPKEIQPDVPQTPPKNWPSQGKLVFENMGLRYFPEGPLVLKQLNIVINPREKVGVVGRTGAGKSSLISALFRLAPVEGSMSIDDFDTKNISLESLRLKISIIPQDPVLFSGTLRYNLDPFEEYKDETLYRAIQDVELNDPANVINRLENRVMDRGANYSVGQRQLICLARAILRNNKILMLDEATANVDPQTDALIQKTIRRKFVDCTVLTVAHRLNTIMDSDKVLVMDAGTVAEFDHPHKLLQRSDSVFYKMVAETGPATSEQLRKVAADAFQRISAVPE</sequence>
<dbReference type="FunFam" id="1.20.1560.10:FF:000014">
    <property type="entry name" value="Multidrug resistance-associated protein member 4"/>
    <property type="match status" value="1"/>
</dbReference>
<evidence type="ECO:0000259" key="11">
    <source>
        <dbReference type="PROSITE" id="PS50929"/>
    </source>
</evidence>
<keyword evidence="5" id="KW-0547">Nucleotide-binding</keyword>
<dbReference type="PANTHER" id="PTHR24223">
    <property type="entry name" value="ATP-BINDING CASSETTE SUB-FAMILY C"/>
    <property type="match status" value="1"/>
</dbReference>
<evidence type="ECO:0000256" key="8">
    <source>
        <dbReference type="ARBA" id="ARBA00023136"/>
    </source>
</evidence>
<dbReference type="InterPro" id="IPR036640">
    <property type="entry name" value="ABC1_TM_sf"/>
</dbReference>
<dbReference type="Gene3D" id="1.20.1560.10">
    <property type="entry name" value="ABC transporter type 1, transmembrane domain"/>
    <property type="match status" value="2"/>
</dbReference>
<feature type="transmembrane region" description="Helical" evidence="9">
    <location>
        <begin position="1017"/>
        <end position="1036"/>
    </location>
</feature>
<keyword evidence="6" id="KW-0067">ATP-binding</keyword>